<proteinExistence type="predicted"/>
<gene>
    <name evidence="1" type="ORF">Glove_374g31</name>
</gene>
<dbReference type="Proteomes" id="UP000266861">
    <property type="component" value="Unassembled WGS sequence"/>
</dbReference>
<comment type="caution">
    <text evidence="1">The sequence shown here is derived from an EMBL/GenBank/DDBJ whole genome shotgun (WGS) entry which is preliminary data.</text>
</comment>
<dbReference type="OrthoDB" id="2419021at2759"/>
<dbReference type="AlphaFoldDB" id="A0A397H9L1"/>
<reference evidence="1 2" key="1">
    <citation type="submission" date="2018-08" db="EMBL/GenBank/DDBJ databases">
        <title>Genome and evolution of the arbuscular mycorrhizal fungus Diversispora epigaea (formerly Glomus versiforme) and its bacterial endosymbionts.</title>
        <authorList>
            <person name="Sun X."/>
            <person name="Fei Z."/>
            <person name="Harrison M."/>
        </authorList>
    </citation>
    <scope>NUCLEOTIDE SEQUENCE [LARGE SCALE GENOMIC DNA]</scope>
    <source>
        <strain evidence="1 2">IT104</strain>
    </source>
</reference>
<accession>A0A397H9L1</accession>
<dbReference type="EMBL" id="PQFF01000337">
    <property type="protein sequence ID" value="RHZ58326.1"/>
    <property type="molecule type" value="Genomic_DNA"/>
</dbReference>
<evidence type="ECO:0000313" key="1">
    <source>
        <dbReference type="EMBL" id="RHZ58326.1"/>
    </source>
</evidence>
<name>A0A397H9L1_9GLOM</name>
<protein>
    <recommendedName>
        <fullName evidence="3">Zinc-ribbon domain-containing protein</fullName>
    </recommendedName>
</protein>
<keyword evidence="2" id="KW-1185">Reference proteome</keyword>
<dbReference type="Gene3D" id="3.40.960.10">
    <property type="entry name" value="VSR Endonuclease"/>
    <property type="match status" value="1"/>
</dbReference>
<evidence type="ECO:0008006" key="3">
    <source>
        <dbReference type="Google" id="ProtNLM"/>
    </source>
</evidence>
<evidence type="ECO:0000313" key="2">
    <source>
        <dbReference type="Proteomes" id="UP000266861"/>
    </source>
</evidence>
<sequence>MLWECNKNHQWTAKFRHIKNQGSWCPDCSNRKPLNLEIAKQIAYDKNGECLSISYVNSREPLKWKCSKNHIWYTSLGNIKNQGTWCKICSQTQYSIEDCRKYAFKMNGECLSTEYENCYTKLLWSCTKNHKWYATFKNVNKRNTWCPYCVCNVQYTLEDVKQIAYSRNGKCLSTKYKNCYTKLLWSCAKNHKWYTTFNSVKNGNSWCPYCAGQAKNTLDIAKIIAFNKGGECISNKYINGKSHLRWKCVRGHEWNSSLASIKNGNTWCPYCSKYKRENLCREIVSKYLGEPSKNRKPDFLKTSKHPSGLELDIYYPHCAKNHKWYTTFNSVKNGNSWCPYCAGQAKNTLDIAKIIAFNKGGECISNKYINGKSHLRWKCVRGHEWNSSLASIKNGNTWCPYCSKYKRENLCREIVSKYLGEPSKNRKPDFLKTSKHPSGLELDIYYPQYGLAIEVQGQQHEKYIKFFHREDSNNFIKQQERDQLKNELCNENWIVLRYVWYYEDPYIVIPEHLRELGLIE</sequence>
<organism evidence="1 2">
    <name type="scientific">Diversispora epigaea</name>
    <dbReference type="NCBI Taxonomy" id="1348612"/>
    <lineage>
        <taxon>Eukaryota</taxon>
        <taxon>Fungi</taxon>
        <taxon>Fungi incertae sedis</taxon>
        <taxon>Mucoromycota</taxon>
        <taxon>Glomeromycotina</taxon>
        <taxon>Glomeromycetes</taxon>
        <taxon>Diversisporales</taxon>
        <taxon>Diversisporaceae</taxon>
        <taxon>Diversispora</taxon>
    </lineage>
</organism>